<dbReference type="Pfam" id="PF17766">
    <property type="entry name" value="fn3_6"/>
    <property type="match status" value="1"/>
</dbReference>
<dbReference type="PANTHER" id="PTHR10795">
    <property type="entry name" value="PROPROTEIN CONVERTASE SUBTILISIN/KEXIN"/>
    <property type="match status" value="1"/>
</dbReference>
<dbReference type="EnsemblPlants" id="QL08p050970:mrna">
    <property type="protein sequence ID" value="QL08p050970:mrna"/>
    <property type="gene ID" value="QL08p050970"/>
</dbReference>
<proteinExistence type="inferred from homology"/>
<evidence type="ECO:0000256" key="3">
    <source>
        <dbReference type="ARBA" id="ARBA00004271"/>
    </source>
</evidence>
<feature type="compositionally biased region" description="Low complexity" evidence="17">
    <location>
        <begin position="1"/>
        <end position="16"/>
    </location>
</feature>
<feature type="compositionally biased region" description="Low complexity" evidence="17">
    <location>
        <begin position="149"/>
        <end position="158"/>
    </location>
</feature>
<dbReference type="Pfam" id="PF05922">
    <property type="entry name" value="Inhibitor_I9"/>
    <property type="match status" value="1"/>
</dbReference>
<protein>
    <submittedName>
        <fullName evidence="22">Uncharacterized protein</fullName>
    </submittedName>
</protein>
<dbReference type="InterPro" id="IPR000719">
    <property type="entry name" value="Prot_kinase_dom"/>
</dbReference>
<keyword evidence="6" id="KW-0052">Apoplast</keyword>
<dbReference type="CDD" id="cd02120">
    <property type="entry name" value="PA_subtilisin_like"/>
    <property type="match status" value="1"/>
</dbReference>
<keyword evidence="7" id="KW-0964">Secreted</keyword>
<dbReference type="PRINTS" id="PR00723">
    <property type="entry name" value="SUBTILISIN"/>
</dbReference>
<dbReference type="InterPro" id="IPR035892">
    <property type="entry name" value="C2_domain_sf"/>
</dbReference>
<dbReference type="InterPro" id="IPR008271">
    <property type="entry name" value="Ser/Thr_kinase_AS"/>
</dbReference>
<evidence type="ECO:0000256" key="6">
    <source>
        <dbReference type="ARBA" id="ARBA00022523"/>
    </source>
</evidence>
<name>A0A7N2MDR8_QUELO</name>
<dbReference type="SMART" id="SM00220">
    <property type="entry name" value="S_TKc"/>
    <property type="match status" value="1"/>
</dbReference>
<dbReference type="InterPro" id="IPR045051">
    <property type="entry name" value="SBT"/>
</dbReference>
<dbReference type="SUPFAM" id="SSF52743">
    <property type="entry name" value="Subtilisin-like"/>
    <property type="match status" value="1"/>
</dbReference>
<evidence type="ECO:0000256" key="5">
    <source>
        <dbReference type="ARBA" id="ARBA00022448"/>
    </source>
</evidence>
<dbReference type="GO" id="GO:0048046">
    <property type="term" value="C:apoplast"/>
    <property type="evidence" value="ECO:0007669"/>
    <property type="project" value="UniProtKB-SubCell"/>
</dbReference>
<dbReference type="GO" id="GO:0006508">
    <property type="term" value="P:proteolysis"/>
    <property type="evidence" value="ECO:0007669"/>
    <property type="project" value="UniProtKB-KW"/>
</dbReference>
<keyword evidence="8 16" id="KW-0645">Protease</keyword>
<dbReference type="FunFam" id="2.60.40.2310:FF:000001">
    <property type="entry name" value="Subtilisin-like protease SBT1.5"/>
    <property type="match status" value="1"/>
</dbReference>
<dbReference type="PROSITE" id="PS51892">
    <property type="entry name" value="SUBTILASE"/>
    <property type="match status" value="1"/>
</dbReference>
<dbReference type="InterPro" id="IPR000209">
    <property type="entry name" value="Peptidase_S8/S53_dom"/>
</dbReference>
<dbReference type="Pfam" id="PF02225">
    <property type="entry name" value="PA"/>
    <property type="match status" value="1"/>
</dbReference>
<feature type="compositionally biased region" description="Low complexity" evidence="17">
    <location>
        <begin position="40"/>
        <end position="55"/>
    </location>
</feature>
<dbReference type="InterPro" id="IPR036259">
    <property type="entry name" value="MFS_trans_sf"/>
</dbReference>
<keyword evidence="23" id="KW-1185">Reference proteome</keyword>
<feature type="compositionally biased region" description="Pro residues" evidence="17">
    <location>
        <begin position="56"/>
        <end position="65"/>
    </location>
</feature>
<dbReference type="InterPro" id="IPR010259">
    <property type="entry name" value="S8pro/Inhibitor_I9"/>
</dbReference>
<dbReference type="InterPro" id="IPR034197">
    <property type="entry name" value="Peptidases_S8_3"/>
</dbReference>
<dbReference type="GO" id="GO:0022857">
    <property type="term" value="F:transmembrane transporter activity"/>
    <property type="evidence" value="ECO:0007669"/>
    <property type="project" value="InterPro"/>
</dbReference>
<feature type="transmembrane region" description="Helical" evidence="18">
    <location>
        <begin position="600"/>
        <end position="618"/>
    </location>
</feature>
<feature type="transmembrane region" description="Helical" evidence="18">
    <location>
        <begin position="659"/>
        <end position="680"/>
    </location>
</feature>
<feature type="active site" description="Charge relay system" evidence="15 16">
    <location>
        <position position="1184"/>
    </location>
</feature>
<reference evidence="22" key="2">
    <citation type="submission" date="2021-01" db="UniProtKB">
        <authorList>
            <consortium name="EnsemblPlants"/>
        </authorList>
    </citation>
    <scope>IDENTIFICATION</scope>
</reference>
<evidence type="ECO:0000256" key="18">
    <source>
        <dbReference type="SAM" id="Phobius"/>
    </source>
</evidence>
<keyword evidence="11 16" id="KW-0378">Hydrolase</keyword>
<feature type="transmembrane region" description="Helical" evidence="18">
    <location>
        <begin position="964"/>
        <end position="985"/>
    </location>
</feature>
<evidence type="ECO:0000256" key="2">
    <source>
        <dbReference type="ARBA" id="ARBA00004141"/>
    </source>
</evidence>
<keyword evidence="12 16" id="KW-0720">Serine protease</keyword>
<dbReference type="Gramene" id="QL08p050970:mrna">
    <property type="protein sequence ID" value="QL08p050970:mrna"/>
    <property type="gene ID" value="QL08p050970"/>
</dbReference>
<keyword evidence="13 18" id="KW-1133">Transmembrane helix</keyword>
<evidence type="ECO:0000256" key="15">
    <source>
        <dbReference type="PIRSR" id="PIRSR615500-1"/>
    </source>
</evidence>
<feature type="active site" description="Charge relay system" evidence="15 16">
    <location>
        <position position="1510"/>
    </location>
</feature>
<dbReference type="CDD" id="cd04852">
    <property type="entry name" value="Peptidases_S8_3"/>
    <property type="match status" value="1"/>
</dbReference>
<dbReference type="PROSITE" id="PS00108">
    <property type="entry name" value="PROTEIN_KINASE_ST"/>
    <property type="match status" value="1"/>
</dbReference>
<feature type="domain" description="Major facilitator superfamily (MFS) profile" evidence="21">
    <location>
        <begin position="535"/>
        <end position="989"/>
    </location>
</feature>
<evidence type="ECO:0000256" key="1">
    <source>
        <dbReference type="ARBA" id="ARBA00002076"/>
    </source>
</evidence>
<dbReference type="GO" id="GO:0005524">
    <property type="term" value="F:ATP binding"/>
    <property type="evidence" value="ECO:0007669"/>
    <property type="project" value="InterPro"/>
</dbReference>
<dbReference type="EMBL" id="LRBV02000008">
    <property type="status" value="NOT_ANNOTATED_CDS"/>
    <property type="molecule type" value="Genomic_DNA"/>
</dbReference>
<dbReference type="InterPro" id="IPR000008">
    <property type="entry name" value="C2_dom"/>
</dbReference>
<dbReference type="Gene3D" id="3.30.70.80">
    <property type="entry name" value="Peptidase S8 propeptide/proteinase inhibitor I9"/>
    <property type="match status" value="1"/>
</dbReference>
<keyword evidence="5" id="KW-0813">Transport</keyword>
<feature type="region of interest" description="Disordered" evidence="17">
    <location>
        <begin position="1"/>
        <end position="253"/>
    </location>
</feature>
<evidence type="ECO:0000256" key="16">
    <source>
        <dbReference type="PROSITE-ProRule" id="PRU01240"/>
    </source>
</evidence>
<evidence type="ECO:0000259" key="21">
    <source>
        <dbReference type="PROSITE" id="PS50850"/>
    </source>
</evidence>
<feature type="transmembrane region" description="Helical" evidence="18">
    <location>
        <begin position="419"/>
        <end position="443"/>
    </location>
</feature>
<evidence type="ECO:0000256" key="17">
    <source>
        <dbReference type="SAM" id="MobiDB-lite"/>
    </source>
</evidence>
<evidence type="ECO:0000256" key="10">
    <source>
        <dbReference type="ARBA" id="ARBA00022729"/>
    </source>
</evidence>
<dbReference type="PROSITE" id="PS00216">
    <property type="entry name" value="SUGAR_TRANSPORT_1"/>
    <property type="match status" value="1"/>
</dbReference>
<sequence>MDNYGSSSSYPHHNPYAYPPPPPPTSAYPPPPPPNPDPYHTPAYPYQHNSSQPYPYAYPPPPPSPSSTSHSGPLDYHQPPPPSPSSTSYSGPLDYHQPPPPSPSPTSYSGPLDYHHPPPIYPYPYPVASAPHSAPQPSLEHHSSFQYGPSHYPYQQSGPYPPPESQPQVPFRANSFSNYHQQDSSSSIGTGSSSDVYSANDSTPSRPSAYPPLDDLISNMHLSDNHSTAPASHQAPTVSPLTSAPPIARYDKPGELYSHSNSFSSSYGASYSAQSDLSNHSVYGHTSSFNGSQHSQSLQIVPLQNKGSLKVLLLHGNLDIWVYRARNLPNMDMFHKTLGDVFTRLPGNVSNKIEGHINHKITSDPYVSISVSNAVIGRTFVISNSENPDWKQHFYVPVAHQAAEVHFVVKDSDVVGSQLIGVVAIPVYLGSFELGMGGIPWIIMSEMFPINIKSSAGSLVTLVNWMSSGVVSYAFNYVLEWSSAVESMEEEAATTRGSLLLKQKLDNNDQWSSSDHGGMQLSESLSTTTPIVVLSTLAAVCGSFTFGSAVGYSSPSESGIEDDLGLTSAEYSIFGSILTIGAMLGAVFSGKIADFIGRKGAMGVSETFCILGWLAIVFAKDAWWLDLGRFLVGCGIGILSYVVPVYIAEITPKNVRGSFTSLSQLMIGCGKALTFLIGSLVNWRTLALIGIIPCLAHLLGLFFIPESPRWLAKCGRLEEFEVRLQFLRGENADISQEAADIIEYTENFRWISEDGVLHLFQGKYACSIIVAVGLMAFQEFGGLNGFAFYTSSIFESAVSVLGFSSHRKRHRMLLVYELMPNGNLQNALLKTKRVELLEWRRRYDVFLDIAKGLEYLHSLDTPVIHGDIKPSNILLDHFFKAKIGDIGLARVKSESQNQCEITVVDDGGGLEVKKDGNGVEDCGSVVEETESVTTFEDFSGAVVGQSPSPESVLRVENSVASPDPVIMVLWTPLLFLAFMATTSIASMDKQTYIIHMDKTKITASDHTLGNAKPWYELMMDSMHEILSQEEEDMSPLELLYIYKTSISGFAAQLSTKQVQSLKRLNGFLSATPDEMLSLHITHTPQFLGLHLGEGLWNAPTLASDVIIGIVDTGIWPEHVSFKDSSISQVPSRWKGTCEEGTKFSVANCNKKLIGARAFYKGYETIVGRINETMDYRSPRDFNGHGTHTASTAAGNLVHNANFLGMAKGLASGMSYTSRIAAYKACWRRGCTNSDLLAAIDRAVADGVDVLSLSLGGFSKPYYSDNIAIATFGAVQNGVFVSCSAGNSGPFSSSVSNAAPWIMTVAASYIDRSFPTTVKLGNGKTFEGSSLYSGKRTKQLPLVYASTAGGQLAQFCINDSLVPKLVKGKIVACEQGINSRAEKEEQVKNAGGAGMLLLNAEIYGEELLADSHTLPATSLGASAGKAIKNYVRLNKNPTASILFRGTVYGNIAPVMAAFSSRGPSLVGRDVIKPDITAPGVNILAAWPAKTIPSLLKNDKRSILFNIISGTSMSCPHVSGLAALLKSIHKDWSPAAIKSALMTTAYVLNSKRAPIADIASNSSKAATPFAFGSGHVNPKCASDPGLIYDITSEDYLNYLCSLNYNSTQIALLSRGNFTCPNNAFLQPGDLNYPSFAVLLDQNASNTSVTYKRTVTNVGTPMSTYVVQVDEPNGVSVTVEPKCLKFENLGEKLSYNVRFNALRRTKSSSNFSFGSLVWMSEFYTVRSPIAVTWQ</sequence>
<evidence type="ECO:0000256" key="12">
    <source>
        <dbReference type="ARBA" id="ARBA00022825"/>
    </source>
</evidence>
<evidence type="ECO:0000259" key="20">
    <source>
        <dbReference type="PROSITE" id="PS50011"/>
    </source>
</evidence>
<dbReference type="CDD" id="cd04015">
    <property type="entry name" value="C2_plant_PLD"/>
    <property type="match status" value="1"/>
</dbReference>
<dbReference type="PROSITE" id="PS50011">
    <property type="entry name" value="PROTEIN_KINASE_DOM"/>
    <property type="match status" value="1"/>
</dbReference>
<feature type="active site" description="Charge relay system" evidence="15 16">
    <location>
        <position position="1111"/>
    </location>
</feature>
<dbReference type="InterPro" id="IPR005829">
    <property type="entry name" value="Sugar_transporter_CS"/>
</dbReference>
<dbReference type="InterPro" id="IPR041469">
    <property type="entry name" value="Subtilisin-like_FN3"/>
</dbReference>
<dbReference type="InterPro" id="IPR003137">
    <property type="entry name" value="PA_domain"/>
</dbReference>
<dbReference type="Pfam" id="PF00083">
    <property type="entry name" value="Sugar_tr"/>
    <property type="match status" value="1"/>
</dbReference>
<feature type="compositionally biased region" description="Low complexity" evidence="17">
    <location>
        <begin position="126"/>
        <end position="135"/>
    </location>
</feature>
<dbReference type="PROSITE" id="PS50850">
    <property type="entry name" value="MFS"/>
    <property type="match status" value="1"/>
</dbReference>
<feature type="transmembrane region" description="Helical" evidence="18">
    <location>
        <begin position="686"/>
        <end position="704"/>
    </location>
</feature>
<dbReference type="FunFam" id="3.50.30.30:FF:000005">
    <property type="entry name" value="subtilisin-like protease SBT1.5"/>
    <property type="match status" value="1"/>
</dbReference>
<feature type="transmembrane region" description="Helical" evidence="18">
    <location>
        <begin position="571"/>
        <end position="588"/>
    </location>
</feature>
<dbReference type="GO" id="GO:0004252">
    <property type="term" value="F:serine-type endopeptidase activity"/>
    <property type="evidence" value="ECO:0007669"/>
    <property type="project" value="UniProtKB-UniRule"/>
</dbReference>
<feature type="domain" description="Protein kinase" evidence="20">
    <location>
        <begin position="720"/>
        <end position="1087"/>
    </location>
</feature>
<keyword evidence="10" id="KW-0732">Signal</keyword>
<dbReference type="InterPro" id="IPR011009">
    <property type="entry name" value="Kinase-like_dom_sf"/>
</dbReference>
<feature type="compositionally biased region" description="Polar residues" evidence="17">
    <location>
        <begin position="174"/>
        <end position="183"/>
    </location>
</feature>
<evidence type="ECO:0000256" key="11">
    <source>
        <dbReference type="ARBA" id="ARBA00022801"/>
    </source>
</evidence>
<comment type="similarity">
    <text evidence="4 16">Belongs to the peptidase S8 family.</text>
</comment>
<dbReference type="InterPro" id="IPR020846">
    <property type="entry name" value="MFS_dom"/>
</dbReference>
<organism evidence="22 23">
    <name type="scientific">Quercus lobata</name>
    <name type="common">Valley oak</name>
    <dbReference type="NCBI Taxonomy" id="97700"/>
    <lineage>
        <taxon>Eukaryota</taxon>
        <taxon>Viridiplantae</taxon>
        <taxon>Streptophyta</taxon>
        <taxon>Embryophyta</taxon>
        <taxon>Tracheophyta</taxon>
        <taxon>Spermatophyta</taxon>
        <taxon>Magnoliopsida</taxon>
        <taxon>eudicotyledons</taxon>
        <taxon>Gunneridae</taxon>
        <taxon>Pentapetalae</taxon>
        <taxon>rosids</taxon>
        <taxon>fabids</taxon>
        <taxon>Fagales</taxon>
        <taxon>Fagaceae</taxon>
        <taxon>Quercus</taxon>
    </lineage>
</organism>
<dbReference type="GO" id="GO:0009610">
    <property type="term" value="P:response to symbiotic fungus"/>
    <property type="evidence" value="ECO:0007669"/>
    <property type="project" value="UniProtKB-ARBA"/>
</dbReference>
<dbReference type="InterPro" id="IPR036852">
    <property type="entry name" value="Peptidase_S8/S53_dom_sf"/>
</dbReference>
<evidence type="ECO:0000256" key="7">
    <source>
        <dbReference type="ARBA" id="ARBA00022525"/>
    </source>
</evidence>
<dbReference type="PROSITE" id="PS50004">
    <property type="entry name" value="C2"/>
    <property type="match status" value="1"/>
</dbReference>
<dbReference type="Gene3D" id="3.50.30.30">
    <property type="match status" value="1"/>
</dbReference>
<dbReference type="FunFam" id="3.40.50.200:FF:000006">
    <property type="entry name" value="Subtilisin-like protease SBT1.5"/>
    <property type="match status" value="1"/>
</dbReference>
<dbReference type="SUPFAM" id="SSF56112">
    <property type="entry name" value="Protein kinase-like (PK-like)"/>
    <property type="match status" value="1"/>
</dbReference>
<dbReference type="SUPFAM" id="SSF49562">
    <property type="entry name" value="C2 domain (Calcium/lipid-binding domain, CaLB)"/>
    <property type="match status" value="1"/>
</dbReference>
<dbReference type="InterPro" id="IPR023828">
    <property type="entry name" value="Peptidase_S8_Ser-AS"/>
</dbReference>
<dbReference type="InterPro" id="IPR005828">
    <property type="entry name" value="MFS_sugar_transport-like"/>
</dbReference>
<dbReference type="GO" id="GO:0004672">
    <property type="term" value="F:protein kinase activity"/>
    <property type="evidence" value="ECO:0007669"/>
    <property type="project" value="InterPro"/>
</dbReference>
<feature type="compositionally biased region" description="Polar residues" evidence="17">
    <location>
        <begin position="220"/>
        <end position="242"/>
    </location>
</feature>
<feature type="transmembrane region" description="Helical" evidence="18">
    <location>
        <begin position="531"/>
        <end position="551"/>
    </location>
</feature>
<evidence type="ECO:0000313" key="23">
    <source>
        <dbReference type="Proteomes" id="UP000594261"/>
    </source>
</evidence>
<dbReference type="Proteomes" id="UP000594261">
    <property type="component" value="Chromosome 8"/>
</dbReference>
<evidence type="ECO:0000259" key="19">
    <source>
        <dbReference type="PROSITE" id="PS50004"/>
    </source>
</evidence>
<feature type="compositionally biased region" description="Polar residues" evidence="17">
    <location>
        <begin position="195"/>
        <end position="206"/>
    </location>
</feature>
<dbReference type="Gene3D" id="1.10.510.10">
    <property type="entry name" value="Transferase(Phosphotransferase) domain 1"/>
    <property type="match status" value="1"/>
</dbReference>
<dbReference type="SUPFAM" id="SSF103473">
    <property type="entry name" value="MFS general substrate transporter"/>
    <property type="match status" value="1"/>
</dbReference>
<feature type="compositionally biased region" description="Pro residues" evidence="17">
    <location>
        <begin position="17"/>
        <end position="39"/>
    </location>
</feature>
<accession>A0A7N2MDR8</accession>
<evidence type="ECO:0000256" key="4">
    <source>
        <dbReference type="ARBA" id="ARBA00011073"/>
    </source>
</evidence>
<dbReference type="Gene3D" id="2.60.40.2310">
    <property type="match status" value="1"/>
</dbReference>
<dbReference type="Pfam" id="PF00168">
    <property type="entry name" value="C2"/>
    <property type="match status" value="1"/>
</dbReference>
<dbReference type="Gene3D" id="3.40.50.200">
    <property type="entry name" value="Peptidase S8/S53 domain"/>
    <property type="match status" value="1"/>
</dbReference>
<dbReference type="SMART" id="SM00239">
    <property type="entry name" value="C2"/>
    <property type="match status" value="1"/>
</dbReference>
<evidence type="ECO:0000256" key="13">
    <source>
        <dbReference type="ARBA" id="ARBA00022989"/>
    </source>
</evidence>
<feature type="transmembrane region" description="Helical" evidence="18">
    <location>
        <begin position="756"/>
        <end position="777"/>
    </location>
</feature>
<dbReference type="Gene3D" id="1.20.1250.20">
    <property type="entry name" value="MFS general substrate transporter like domains"/>
    <property type="match status" value="1"/>
</dbReference>
<feature type="domain" description="C2" evidence="19">
    <location>
        <begin position="294"/>
        <end position="442"/>
    </location>
</feature>
<dbReference type="Pfam" id="PF00082">
    <property type="entry name" value="Peptidase_S8"/>
    <property type="match status" value="1"/>
</dbReference>
<evidence type="ECO:0000256" key="9">
    <source>
        <dbReference type="ARBA" id="ARBA00022692"/>
    </source>
</evidence>
<dbReference type="GO" id="GO:0009609">
    <property type="term" value="P:response to symbiotic bacterium"/>
    <property type="evidence" value="ECO:0007669"/>
    <property type="project" value="UniProtKB-ARBA"/>
</dbReference>
<dbReference type="Gene3D" id="2.60.40.150">
    <property type="entry name" value="C2 domain"/>
    <property type="match status" value="1"/>
</dbReference>
<keyword evidence="9 18" id="KW-0812">Transmembrane</keyword>
<dbReference type="InterPro" id="IPR015500">
    <property type="entry name" value="Peptidase_S8_subtilisin-rel"/>
</dbReference>
<comment type="function">
    <text evidence="1">Required for arbuscular mycorrhiza (AM) development during AM symbiosis with AM fungi (e.g. Glomeromycota intraradices).</text>
</comment>
<comment type="subcellular location">
    <subcellularLocation>
        <location evidence="2">Membrane</location>
        <topology evidence="2">Multi-pass membrane protein</topology>
    </subcellularLocation>
    <subcellularLocation>
        <location evidence="3">Secreted</location>
        <location evidence="3">Extracellular space</location>
        <location evidence="3">Apoplast</location>
    </subcellularLocation>
</comment>
<dbReference type="InParanoid" id="A0A7N2MDR8"/>
<keyword evidence="14 18" id="KW-0472">Membrane</keyword>
<evidence type="ECO:0000256" key="14">
    <source>
        <dbReference type="ARBA" id="ARBA00023136"/>
    </source>
</evidence>
<feature type="transmembrane region" description="Helical" evidence="18">
    <location>
        <begin position="630"/>
        <end position="647"/>
    </location>
</feature>
<dbReference type="GO" id="GO:0016020">
    <property type="term" value="C:membrane"/>
    <property type="evidence" value="ECO:0007669"/>
    <property type="project" value="UniProtKB-SubCell"/>
</dbReference>
<reference evidence="22 23" key="1">
    <citation type="journal article" date="2016" name="G3 (Bethesda)">
        <title>First Draft Assembly and Annotation of the Genome of a California Endemic Oak Quercus lobata Nee (Fagaceae).</title>
        <authorList>
            <person name="Sork V.L."/>
            <person name="Fitz-Gibbon S.T."/>
            <person name="Puiu D."/>
            <person name="Crepeau M."/>
            <person name="Gugger P.F."/>
            <person name="Sherman R."/>
            <person name="Stevens K."/>
            <person name="Langley C.H."/>
            <person name="Pellegrini M."/>
            <person name="Salzberg S.L."/>
        </authorList>
    </citation>
    <scope>NUCLEOTIDE SEQUENCE [LARGE SCALE GENOMIC DNA]</scope>
    <source>
        <strain evidence="22 23">cv. SW786</strain>
    </source>
</reference>
<evidence type="ECO:0000313" key="22">
    <source>
        <dbReference type="EnsemblPlants" id="QL08p050970:mrna"/>
    </source>
</evidence>
<dbReference type="Pfam" id="PF00069">
    <property type="entry name" value="Pkinase"/>
    <property type="match status" value="1"/>
</dbReference>
<evidence type="ECO:0000256" key="8">
    <source>
        <dbReference type="ARBA" id="ARBA00022670"/>
    </source>
</evidence>
<feature type="compositionally biased region" description="Low complexity" evidence="17">
    <location>
        <begin position="184"/>
        <end position="194"/>
    </location>
</feature>
<dbReference type="PROSITE" id="PS00138">
    <property type="entry name" value="SUBTILASE_SER"/>
    <property type="match status" value="1"/>
</dbReference>
<dbReference type="InterPro" id="IPR037045">
    <property type="entry name" value="S8pro/Inhibitor_I9_sf"/>
</dbReference>
<feature type="transmembrane region" description="Helical" evidence="18">
    <location>
        <begin position="783"/>
        <end position="803"/>
    </location>
</feature>